<dbReference type="EMBL" id="VSSQ01040911">
    <property type="protein sequence ID" value="MPM94240.1"/>
    <property type="molecule type" value="Genomic_DNA"/>
</dbReference>
<organism evidence="2">
    <name type="scientific">bioreactor metagenome</name>
    <dbReference type="NCBI Taxonomy" id="1076179"/>
    <lineage>
        <taxon>unclassified sequences</taxon>
        <taxon>metagenomes</taxon>
        <taxon>ecological metagenomes</taxon>
    </lineage>
</organism>
<comment type="caution">
    <text evidence="2">The sequence shown here is derived from an EMBL/GenBank/DDBJ whole genome shotgun (WGS) entry which is preliminary data.</text>
</comment>
<protein>
    <submittedName>
        <fullName evidence="2">Uncharacterized protein</fullName>
    </submittedName>
</protein>
<keyword evidence="1" id="KW-0812">Transmembrane</keyword>
<feature type="transmembrane region" description="Helical" evidence="1">
    <location>
        <begin position="6"/>
        <end position="26"/>
    </location>
</feature>
<name>A0A645DXJ6_9ZZZZ</name>
<gene>
    <name evidence="2" type="ORF">SDC9_141385</name>
</gene>
<dbReference type="AlphaFoldDB" id="A0A645DXJ6"/>
<proteinExistence type="predicted"/>
<keyword evidence="1" id="KW-1133">Transmembrane helix</keyword>
<evidence type="ECO:0000313" key="2">
    <source>
        <dbReference type="EMBL" id="MPM94240.1"/>
    </source>
</evidence>
<keyword evidence="1" id="KW-0472">Membrane</keyword>
<sequence length="59" mass="6371">MNKIDIVILILLIANSVVVAAGATVIGKELNRTNKQIDDAEARTFAHMCKFTGAIKKNS</sequence>
<reference evidence="2" key="1">
    <citation type="submission" date="2019-08" db="EMBL/GenBank/DDBJ databases">
        <authorList>
            <person name="Kucharzyk K."/>
            <person name="Murdoch R.W."/>
            <person name="Higgins S."/>
            <person name="Loffler F."/>
        </authorList>
    </citation>
    <scope>NUCLEOTIDE SEQUENCE</scope>
</reference>
<accession>A0A645DXJ6</accession>
<evidence type="ECO:0000256" key="1">
    <source>
        <dbReference type="SAM" id="Phobius"/>
    </source>
</evidence>